<dbReference type="SUPFAM" id="SSF49785">
    <property type="entry name" value="Galactose-binding domain-like"/>
    <property type="match status" value="1"/>
</dbReference>
<dbReference type="EMBL" id="QSCR01000022">
    <property type="protein sequence ID" value="RGY15910.1"/>
    <property type="molecule type" value="Genomic_DNA"/>
</dbReference>
<dbReference type="Gene3D" id="2.60.40.10">
    <property type="entry name" value="Immunoglobulins"/>
    <property type="match status" value="2"/>
</dbReference>
<dbReference type="Gene3D" id="3.40.390.80">
    <property type="entry name" value="Peptidase M60, enhancin-like domain 2"/>
    <property type="match status" value="1"/>
</dbReference>
<dbReference type="Pfam" id="PF13004">
    <property type="entry name" value="BACON"/>
    <property type="match status" value="2"/>
</dbReference>
<comment type="caution">
    <text evidence="3">The sequence shown here is derived from an EMBL/GenBank/DDBJ whole genome shotgun (WGS) entry which is preliminary data.</text>
</comment>
<keyword evidence="1" id="KW-0732">Signal</keyword>
<dbReference type="SMART" id="SM01276">
    <property type="entry name" value="M60-like"/>
    <property type="match status" value="1"/>
</dbReference>
<dbReference type="Proteomes" id="UP000286063">
    <property type="component" value="Unassembled WGS sequence"/>
</dbReference>
<dbReference type="RefSeq" id="WP_117775158.1">
    <property type="nucleotide sequence ID" value="NZ_CAUGOG010000021.1"/>
</dbReference>
<organism evidence="3 4">
    <name type="scientific">Butyricimonas virosa</name>
    <dbReference type="NCBI Taxonomy" id="544645"/>
    <lineage>
        <taxon>Bacteria</taxon>
        <taxon>Pseudomonadati</taxon>
        <taxon>Bacteroidota</taxon>
        <taxon>Bacteroidia</taxon>
        <taxon>Bacteroidales</taxon>
        <taxon>Odoribacteraceae</taxon>
        <taxon>Butyricimonas</taxon>
    </lineage>
</organism>
<dbReference type="AlphaFoldDB" id="A0A413ILP5"/>
<dbReference type="CDD" id="cd14948">
    <property type="entry name" value="BACON"/>
    <property type="match status" value="2"/>
</dbReference>
<dbReference type="PROSITE" id="PS51257">
    <property type="entry name" value="PROKAR_LIPOPROTEIN"/>
    <property type="match status" value="1"/>
</dbReference>
<dbReference type="InterPro" id="IPR031161">
    <property type="entry name" value="Peptidase_M60_dom"/>
</dbReference>
<evidence type="ECO:0000313" key="4">
    <source>
        <dbReference type="Proteomes" id="UP000286063"/>
    </source>
</evidence>
<dbReference type="Gene3D" id="1.10.390.30">
    <property type="entry name" value="Peptidase M60, enhancin-like domain 3"/>
    <property type="match status" value="1"/>
</dbReference>
<dbReference type="PROSITE" id="PS51723">
    <property type="entry name" value="PEPTIDASE_M60"/>
    <property type="match status" value="1"/>
</dbReference>
<dbReference type="OrthoDB" id="3954368at2"/>
<feature type="domain" description="Peptidase M60" evidence="2">
    <location>
        <begin position="432"/>
        <end position="716"/>
    </location>
</feature>
<accession>A0A413ILP5</accession>
<feature type="signal peptide" evidence="1">
    <location>
        <begin position="1"/>
        <end position="21"/>
    </location>
</feature>
<reference evidence="3 4" key="1">
    <citation type="submission" date="2018-08" db="EMBL/GenBank/DDBJ databases">
        <title>A genome reference for cultivated species of the human gut microbiota.</title>
        <authorList>
            <person name="Zou Y."/>
            <person name="Xue W."/>
            <person name="Luo G."/>
        </authorList>
    </citation>
    <scope>NUCLEOTIDE SEQUENCE [LARGE SCALE GENOMIC DNA]</scope>
    <source>
        <strain evidence="3 4">OF02-7</strain>
    </source>
</reference>
<sequence>MNRLLAIIISIFLLGSCSADYSDVFAEGEFRLSNSKLLFKPTGKVLTIEVGGAYDWDVDSANTAGWCQIVPVYRHGGRDYVSVHVENNSGVEARETTFDVVSKYDRKTITVSQLGSEPAILFNKEEKLYCSLTKTVIDVLVLANIDFTIKPDVDWIKIERPYTDENTSVRFLIEENTTGKVRNGFIVFKQVDGEYSTSIEVVQSNGVEDYVQGDIAGLTGNRKLKIARANASSALEGKPVELSFDGDKISHYQSEWQDINDPVVLEYHFQDEESIDYIVYHPYASDSKKLFGTTEIWTKSVGEEYVKRMTYNFVGEKIQTVMFEGKIMNPESVKFVVKKGSDPDEKKFLVVACAEMEFYSSTVHYPDIFTDRSYSVLQEGITLEQILNMEDEFFRTIAEHLYHKTYPEARVRKYKAYPKPTSSNYVTKAMSSLDNATGISVIKGDTIVLMVDNLKGQQVYLTIMTPGQSNIQQKDIVLTEGITKQPINQDGLLYVKYFSTMHETIEPVTIHIAGGKVNGCYDVSRHTEQEGMNALNRAEGKYFDLLGEYVHLIFPTEVLRTRTSSLKGLLDKYDRIVKLQRDFTGMTRYGIASKSRVCIMSDPVGGEAANMILLNESFINFYANPDDIKENILWELTSSIARNFLVSSLKWNPAYRDLNTQYVVCAMEGRNCLLDEARYEAATERFVIKYENMEDARVDTDIDRIVPLWQLYLYMKNVVGKDDFFQDLFYSLSQKSMFQWTQKTFVTEINKLSGIDFKSYFKEWSFSAYNSATAQSTKAPVELKYICENNIDVYRNSGVASASRCNYYDDVVIENGISRKIQVMEIADAENIVGCEVIAMGQFRMKFGTKFTIDNYTNATKVTAIGVNGDRIPLECVKISKPRN</sequence>
<protein>
    <recommendedName>
        <fullName evidence="2">Peptidase M60 domain-containing protein</fullName>
    </recommendedName>
</protein>
<gene>
    <name evidence="3" type="ORF">DXA50_12300</name>
</gene>
<evidence type="ECO:0000259" key="2">
    <source>
        <dbReference type="PROSITE" id="PS51723"/>
    </source>
</evidence>
<dbReference type="InterPro" id="IPR013783">
    <property type="entry name" value="Ig-like_fold"/>
</dbReference>
<name>A0A413ILP5_9BACT</name>
<proteinExistence type="predicted"/>
<dbReference type="InterPro" id="IPR008979">
    <property type="entry name" value="Galactose-bd-like_sf"/>
</dbReference>
<evidence type="ECO:0000313" key="3">
    <source>
        <dbReference type="EMBL" id="RGY15910.1"/>
    </source>
</evidence>
<dbReference type="Gene3D" id="2.60.120.260">
    <property type="entry name" value="Galactose-binding domain-like"/>
    <property type="match status" value="1"/>
</dbReference>
<dbReference type="Gene3D" id="2.60.120.1250">
    <property type="entry name" value="Peptidase M60, enhancin-like domain 1"/>
    <property type="match status" value="1"/>
</dbReference>
<evidence type="ECO:0000256" key="1">
    <source>
        <dbReference type="SAM" id="SignalP"/>
    </source>
</evidence>
<dbReference type="InterPro" id="IPR042279">
    <property type="entry name" value="Pep_M60_3"/>
</dbReference>
<feature type="chain" id="PRO_5019253514" description="Peptidase M60 domain-containing protein" evidence="1">
    <location>
        <begin position="22"/>
        <end position="884"/>
    </location>
</feature>
<dbReference type="InterPro" id="IPR024361">
    <property type="entry name" value="BACON"/>
</dbReference>